<dbReference type="SMART" id="SM00836">
    <property type="entry name" value="DALR_1"/>
    <property type="match status" value="1"/>
</dbReference>
<dbReference type="CDD" id="cd00671">
    <property type="entry name" value="ArgRS_core"/>
    <property type="match status" value="1"/>
</dbReference>
<dbReference type="HAMAP" id="MF_00123">
    <property type="entry name" value="Arg_tRNA_synth"/>
    <property type="match status" value="1"/>
</dbReference>
<dbReference type="Pfam" id="PF00750">
    <property type="entry name" value="tRNA-synt_1d"/>
    <property type="match status" value="1"/>
</dbReference>
<reference evidence="15 16" key="1">
    <citation type="submission" date="2020-02" db="EMBL/GenBank/DDBJ databases">
        <title>Genome sequencing, annotation and comparative genomic analysis of Bacillus tequilensis EA-CB0015, an effective biological control agent against Pseudocercospora fijiensis in banana plants.</title>
        <authorList>
            <person name="Cuellar-Gaviria T.Z."/>
            <person name="Ju K.-S."/>
            <person name="Villegas-Escobar V."/>
        </authorList>
    </citation>
    <scope>NUCLEOTIDE SEQUENCE [LARGE SCALE GENOMIC DNA]</scope>
    <source>
        <strain evidence="15 16">EA-CB0015</strain>
    </source>
</reference>
<evidence type="ECO:0000256" key="2">
    <source>
        <dbReference type="ARBA" id="ARBA00005594"/>
    </source>
</evidence>
<comment type="subcellular location">
    <subcellularLocation>
        <location evidence="1 11">Cytoplasm</location>
    </subcellularLocation>
</comment>
<comment type="similarity">
    <text evidence="2 11 12">Belongs to the class-I aminoacyl-tRNA synthetase family.</text>
</comment>
<dbReference type="AlphaFoldDB" id="A0A6H0WQJ8"/>
<feature type="domain" description="DALR anticodon binding" evidence="13">
    <location>
        <begin position="437"/>
        <end position="556"/>
    </location>
</feature>
<dbReference type="FunFam" id="3.30.1360.70:FF:000003">
    <property type="entry name" value="Arginine--tRNA ligase"/>
    <property type="match status" value="1"/>
</dbReference>
<dbReference type="InterPro" id="IPR014729">
    <property type="entry name" value="Rossmann-like_a/b/a_fold"/>
</dbReference>
<sequence>MNIAEQMKDVLKEEIKAAVLKAGLAEESQIPNVVLETPKDKTHGDYSTNMAMQLARIAKKAPRQIAEEIVASFDKGKASIEKLDIAGPGFINFYMNNQYLTKLIPSVLEAGEAYGETNIGNGERVQVEFVSANPTGDLHLGHARGAAVGDSLCNVLSKAGYDVSREYYINDAGNQINNLALSVEVRYFEALGLEKPMPEDGYRGEDIIAIGKRLAEEYGDRFVNEEESERLAFFREYGLKYELEKLRKDLENFRVPFDVWYSETSLYQNGKIDTALEALRETGHVYEEDGATWFRSTTFGDDKDRVLIKKDGTYTYLLPDIAYHKDKLDRGFDKLINVWGADHHGYIPRMKAAIEALGYEKGTLEVEIIQLVHLYKNGEKMKMSKRTGKAVTMRDLIEEVGLDAVRYFFAMRSADTHMDFDLDLAVSTSNDNPVYYAQYAHARICSMLRQGEEQGLKPAADLDFSPIQSEKEYDLLKTIGGFPEAVAEAAEKRIPHRVTNYIYDLASALHSFYNAEKVIDPENEEKSRARLALMKATQITLNNALQLIGVSAPEKM</sequence>
<dbReference type="EMBL" id="CP048852">
    <property type="protein sequence ID" value="QIW81767.1"/>
    <property type="molecule type" value="Genomic_DNA"/>
</dbReference>
<dbReference type="Gene3D" id="3.30.1360.70">
    <property type="entry name" value="Arginyl tRNA synthetase N-terminal domain"/>
    <property type="match status" value="1"/>
</dbReference>
<dbReference type="PROSITE" id="PS00178">
    <property type="entry name" value="AA_TRNA_LIGASE_I"/>
    <property type="match status" value="1"/>
</dbReference>
<keyword evidence="8 11" id="KW-0648">Protein biosynthesis</keyword>
<organism evidence="15 16">
    <name type="scientific">Bacillus tequilensis</name>
    <dbReference type="NCBI Taxonomy" id="227866"/>
    <lineage>
        <taxon>Bacteria</taxon>
        <taxon>Bacillati</taxon>
        <taxon>Bacillota</taxon>
        <taxon>Bacilli</taxon>
        <taxon>Bacillales</taxon>
        <taxon>Bacillaceae</taxon>
        <taxon>Bacillus</taxon>
    </lineage>
</organism>
<dbReference type="Gene3D" id="3.40.50.620">
    <property type="entry name" value="HUPs"/>
    <property type="match status" value="1"/>
</dbReference>
<evidence type="ECO:0000256" key="7">
    <source>
        <dbReference type="ARBA" id="ARBA00022840"/>
    </source>
</evidence>
<dbReference type="GO" id="GO:0004814">
    <property type="term" value="F:arginine-tRNA ligase activity"/>
    <property type="evidence" value="ECO:0007669"/>
    <property type="project" value="UniProtKB-UniRule"/>
</dbReference>
<comment type="subunit">
    <text evidence="3 11">Monomer.</text>
</comment>
<evidence type="ECO:0000256" key="11">
    <source>
        <dbReference type="HAMAP-Rule" id="MF_00123"/>
    </source>
</evidence>
<dbReference type="PANTHER" id="PTHR11956">
    <property type="entry name" value="ARGINYL-TRNA SYNTHETASE"/>
    <property type="match status" value="1"/>
</dbReference>
<dbReference type="SUPFAM" id="SSF55190">
    <property type="entry name" value="Arginyl-tRNA synthetase (ArgRS), N-terminal 'additional' domain"/>
    <property type="match status" value="1"/>
</dbReference>
<dbReference type="FunFam" id="3.40.50.620:FF:000062">
    <property type="entry name" value="Arginine--tRNA ligase"/>
    <property type="match status" value="1"/>
</dbReference>
<feature type="domain" description="Arginyl tRNA synthetase N-terminal" evidence="14">
    <location>
        <begin position="5"/>
        <end position="95"/>
    </location>
</feature>
<dbReference type="GO" id="GO:0006420">
    <property type="term" value="P:arginyl-tRNA aminoacylation"/>
    <property type="evidence" value="ECO:0007669"/>
    <property type="project" value="UniProtKB-UniRule"/>
</dbReference>
<feature type="short sequence motif" description="'HIGH' region" evidence="11">
    <location>
        <begin position="132"/>
        <end position="142"/>
    </location>
</feature>
<keyword evidence="5 11" id="KW-0436">Ligase</keyword>
<dbReference type="InterPro" id="IPR009080">
    <property type="entry name" value="tRNAsynth_Ia_anticodon-bd"/>
</dbReference>
<comment type="catalytic activity">
    <reaction evidence="10 11">
        <text>tRNA(Arg) + L-arginine + ATP = L-arginyl-tRNA(Arg) + AMP + diphosphate</text>
        <dbReference type="Rhea" id="RHEA:20301"/>
        <dbReference type="Rhea" id="RHEA-COMP:9658"/>
        <dbReference type="Rhea" id="RHEA-COMP:9673"/>
        <dbReference type="ChEBI" id="CHEBI:30616"/>
        <dbReference type="ChEBI" id="CHEBI:32682"/>
        <dbReference type="ChEBI" id="CHEBI:33019"/>
        <dbReference type="ChEBI" id="CHEBI:78442"/>
        <dbReference type="ChEBI" id="CHEBI:78513"/>
        <dbReference type="ChEBI" id="CHEBI:456215"/>
        <dbReference type="EC" id="6.1.1.19"/>
    </reaction>
</comment>
<evidence type="ECO:0000256" key="12">
    <source>
        <dbReference type="RuleBase" id="RU363038"/>
    </source>
</evidence>
<evidence type="ECO:0000259" key="13">
    <source>
        <dbReference type="SMART" id="SM00836"/>
    </source>
</evidence>
<dbReference type="InterPro" id="IPR001278">
    <property type="entry name" value="Arg-tRNA-ligase"/>
</dbReference>
<dbReference type="PRINTS" id="PR01038">
    <property type="entry name" value="TRNASYNTHARG"/>
</dbReference>
<keyword evidence="6 11" id="KW-0547">Nucleotide-binding</keyword>
<evidence type="ECO:0000256" key="6">
    <source>
        <dbReference type="ARBA" id="ARBA00022741"/>
    </source>
</evidence>
<dbReference type="EC" id="6.1.1.19" evidence="11"/>
<keyword evidence="4 11" id="KW-0963">Cytoplasm</keyword>
<evidence type="ECO:0000256" key="10">
    <source>
        <dbReference type="ARBA" id="ARBA00049339"/>
    </source>
</evidence>
<dbReference type="SUPFAM" id="SSF47323">
    <property type="entry name" value="Anticodon-binding domain of a subclass of class I aminoacyl-tRNA synthetases"/>
    <property type="match status" value="1"/>
</dbReference>
<dbReference type="InterPro" id="IPR005148">
    <property type="entry name" value="Arg-tRNA-synth_N"/>
</dbReference>
<evidence type="ECO:0000313" key="15">
    <source>
        <dbReference type="EMBL" id="QIW81767.1"/>
    </source>
</evidence>
<evidence type="ECO:0000256" key="4">
    <source>
        <dbReference type="ARBA" id="ARBA00022490"/>
    </source>
</evidence>
<dbReference type="InterPro" id="IPR008909">
    <property type="entry name" value="DALR_anticod-bd"/>
</dbReference>
<dbReference type="FunFam" id="1.10.730.10:FF:000008">
    <property type="entry name" value="Arginine--tRNA ligase"/>
    <property type="match status" value="1"/>
</dbReference>
<keyword evidence="16" id="KW-1185">Reference proteome</keyword>
<dbReference type="PANTHER" id="PTHR11956:SF5">
    <property type="entry name" value="ARGININE--TRNA LIGASE, CYTOPLASMIC"/>
    <property type="match status" value="1"/>
</dbReference>
<evidence type="ECO:0000256" key="3">
    <source>
        <dbReference type="ARBA" id="ARBA00011245"/>
    </source>
</evidence>
<evidence type="ECO:0000256" key="5">
    <source>
        <dbReference type="ARBA" id="ARBA00022598"/>
    </source>
</evidence>
<gene>
    <name evidence="11" type="primary">argS</name>
    <name evidence="15" type="ORF">G4P54_19240</name>
</gene>
<proteinExistence type="inferred from homology"/>
<evidence type="ECO:0000256" key="9">
    <source>
        <dbReference type="ARBA" id="ARBA00023146"/>
    </source>
</evidence>
<evidence type="ECO:0000256" key="8">
    <source>
        <dbReference type="ARBA" id="ARBA00022917"/>
    </source>
</evidence>
<dbReference type="Proteomes" id="UP000501914">
    <property type="component" value="Chromosome"/>
</dbReference>
<dbReference type="Pfam" id="PF05746">
    <property type="entry name" value="DALR_1"/>
    <property type="match status" value="1"/>
</dbReference>
<dbReference type="NCBIfam" id="TIGR00456">
    <property type="entry name" value="argS"/>
    <property type="match status" value="1"/>
</dbReference>
<accession>A0A6H0WQJ8</accession>
<keyword evidence="9 11" id="KW-0030">Aminoacyl-tRNA synthetase</keyword>
<dbReference type="SMART" id="SM01016">
    <property type="entry name" value="Arg_tRNA_synt_N"/>
    <property type="match status" value="1"/>
</dbReference>
<dbReference type="GO" id="GO:0005524">
    <property type="term" value="F:ATP binding"/>
    <property type="evidence" value="ECO:0007669"/>
    <property type="project" value="UniProtKB-UniRule"/>
</dbReference>
<dbReference type="InterPro" id="IPR001412">
    <property type="entry name" value="aa-tRNA-synth_I_CS"/>
</dbReference>
<dbReference type="KEGG" id="bteq:G4P54_19240"/>
<dbReference type="InterPro" id="IPR036695">
    <property type="entry name" value="Arg-tRNA-synth_N_sf"/>
</dbReference>
<dbReference type="SUPFAM" id="SSF52374">
    <property type="entry name" value="Nucleotidylyl transferase"/>
    <property type="match status" value="1"/>
</dbReference>
<dbReference type="GO" id="GO:0005737">
    <property type="term" value="C:cytoplasm"/>
    <property type="evidence" value="ECO:0007669"/>
    <property type="project" value="UniProtKB-SubCell"/>
</dbReference>
<evidence type="ECO:0000256" key="1">
    <source>
        <dbReference type="ARBA" id="ARBA00004496"/>
    </source>
</evidence>
<dbReference type="Gene3D" id="1.10.730.10">
    <property type="entry name" value="Isoleucyl-tRNA Synthetase, Domain 1"/>
    <property type="match status" value="1"/>
</dbReference>
<dbReference type="RefSeq" id="WP_167873560.1">
    <property type="nucleotide sequence ID" value="NZ_CP048852.1"/>
</dbReference>
<keyword evidence="7 11" id="KW-0067">ATP-binding</keyword>
<evidence type="ECO:0000313" key="16">
    <source>
        <dbReference type="Proteomes" id="UP000501914"/>
    </source>
</evidence>
<name>A0A6H0WQJ8_9BACI</name>
<evidence type="ECO:0000259" key="14">
    <source>
        <dbReference type="SMART" id="SM01016"/>
    </source>
</evidence>
<dbReference type="Pfam" id="PF03485">
    <property type="entry name" value="Arg_tRNA_synt_N"/>
    <property type="match status" value="1"/>
</dbReference>
<protein>
    <recommendedName>
        <fullName evidence="11">Arginine--tRNA ligase</fullName>
        <ecNumber evidence="11">6.1.1.19</ecNumber>
    </recommendedName>
    <alternativeName>
        <fullName evidence="11">Arginyl-tRNA synthetase</fullName>
        <shortName evidence="11">ArgRS</shortName>
    </alternativeName>
</protein>
<dbReference type="InterPro" id="IPR035684">
    <property type="entry name" value="ArgRS_core"/>
</dbReference>
<dbReference type="CDD" id="cd07956">
    <property type="entry name" value="Anticodon_Ia_Arg"/>
    <property type="match status" value="1"/>
</dbReference>